<name>A0ABP9GZM7_9ACTN</name>
<evidence type="ECO:0000313" key="1">
    <source>
        <dbReference type="EMBL" id="GAA4956052.1"/>
    </source>
</evidence>
<keyword evidence="2" id="KW-1185">Reference proteome</keyword>
<reference evidence="2" key="1">
    <citation type="journal article" date="2019" name="Int. J. Syst. Evol. Microbiol.">
        <title>The Global Catalogue of Microorganisms (GCM) 10K type strain sequencing project: providing services to taxonomists for standard genome sequencing and annotation.</title>
        <authorList>
            <consortium name="The Broad Institute Genomics Platform"/>
            <consortium name="The Broad Institute Genome Sequencing Center for Infectious Disease"/>
            <person name="Wu L."/>
            <person name="Ma J."/>
        </authorList>
    </citation>
    <scope>NUCLEOTIDE SEQUENCE [LARGE SCALE GENOMIC DNA]</scope>
    <source>
        <strain evidence="2">JCM 17986</strain>
    </source>
</reference>
<dbReference type="Proteomes" id="UP001500466">
    <property type="component" value="Unassembled WGS sequence"/>
</dbReference>
<gene>
    <name evidence="1" type="ORF">GCM10023205_17620</name>
</gene>
<dbReference type="EMBL" id="BAABHS010000005">
    <property type="protein sequence ID" value="GAA4956052.1"/>
    <property type="molecule type" value="Genomic_DNA"/>
</dbReference>
<organism evidence="1 2">
    <name type="scientific">Yinghuangia aomiensis</name>
    <dbReference type="NCBI Taxonomy" id="676205"/>
    <lineage>
        <taxon>Bacteria</taxon>
        <taxon>Bacillati</taxon>
        <taxon>Actinomycetota</taxon>
        <taxon>Actinomycetes</taxon>
        <taxon>Kitasatosporales</taxon>
        <taxon>Streptomycetaceae</taxon>
        <taxon>Yinghuangia</taxon>
    </lineage>
</organism>
<comment type="caution">
    <text evidence="1">The sequence shown here is derived from an EMBL/GenBank/DDBJ whole genome shotgun (WGS) entry which is preliminary data.</text>
</comment>
<protein>
    <submittedName>
        <fullName evidence="1">Uncharacterized protein</fullName>
    </submittedName>
</protein>
<dbReference type="RefSeq" id="WP_345674768.1">
    <property type="nucleotide sequence ID" value="NZ_BAABHS010000005.1"/>
</dbReference>
<sequence length="186" mass="19917">MQQPDWRVEFRYGALMAQPEAMGRLEQAAARGKKRLTAREFMERGQQARDVWELLGGSFDGLEKQVGNLLGSALGRALGFEINKVHTAPYPVPVGAVLVGVSCAMAETGYRLTQVLQGTDGCVLEAALPRNWATKEGSVVCAVAGNAQQAQVQSAVKVTGQLYDWGRGKRVLADLSARTGAWVAAG</sequence>
<accession>A0ABP9GZM7</accession>
<proteinExistence type="predicted"/>
<evidence type="ECO:0000313" key="2">
    <source>
        <dbReference type="Proteomes" id="UP001500466"/>
    </source>
</evidence>